<sequence>MNLKKIILLILGLFFLNSCVETTAFLGPAITVGTSGNVYQAGLSYGSSQLVKTATGKTTFEHMSEFIDSKKFKDTKKKIINNKSKLEKSFENVEKKSMDFFASVRSLYLQEKN</sequence>
<dbReference type="EMBL" id="UINC01010723">
    <property type="protein sequence ID" value="SVA47593.1"/>
    <property type="molecule type" value="Genomic_DNA"/>
</dbReference>
<reference evidence="1" key="1">
    <citation type="submission" date="2018-05" db="EMBL/GenBank/DDBJ databases">
        <authorList>
            <person name="Lanie J.A."/>
            <person name="Ng W.-L."/>
            <person name="Kazmierczak K.M."/>
            <person name="Andrzejewski T.M."/>
            <person name="Davidsen T.M."/>
            <person name="Wayne K.J."/>
            <person name="Tettelin H."/>
            <person name="Glass J.I."/>
            <person name="Rusch D."/>
            <person name="Podicherti R."/>
            <person name="Tsui H.-C.T."/>
            <person name="Winkler M.E."/>
        </authorList>
    </citation>
    <scope>NUCLEOTIDE SEQUENCE</scope>
</reference>
<evidence type="ECO:0000313" key="1">
    <source>
        <dbReference type="EMBL" id="SVA47593.1"/>
    </source>
</evidence>
<name>A0A381W6S5_9ZZZZ</name>
<gene>
    <name evidence="1" type="ORF">METZ01_LOCUS100447</name>
</gene>
<dbReference type="AlphaFoldDB" id="A0A381W6S5"/>
<accession>A0A381W6S5</accession>
<organism evidence="1">
    <name type="scientific">marine metagenome</name>
    <dbReference type="NCBI Taxonomy" id="408172"/>
    <lineage>
        <taxon>unclassified sequences</taxon>
        <taxon>metagenomes</taxon>
        <taxon>ecological metagenomes</taxon>
    </lineage>
</organism>
<proteinExistence type="predicted"/>
<protein>
    <submittedName>
        <fullName evidence="1">Uncharacterized protein</fullName>
    </submittedName>
</protein>